<dbReference type="InterPro" id="IPR010310">
    <property type="entry name" value="T7SS_ESAT-6-like"/>
</dbReference>
<protein>
    <recommendedName>
        <fullName evidence="1">ESAT-6-like protein</fullName>
    </recommendedName>
</protein>
<proteinExistence type="inferred from homology"/>
<evidence type="ECO:0000313" key="2">
    <source>
        <dbReference type="EMBL" id="EEG26213.1"/>
    </source>
</evidence>
<comment type="caution">
    <text evidence="2">The sequence shown here is derived from an EMBL/GenBank/DDBJ whole genome shotgun (WGS) entry which is preliminary data.</text>
</comment>
<dbReference type="SUPFAM" id="SSF140453">
    <property type="entry name" value="EsxAB dimer-like"/>
    <property type="match status" value="1"/>
</dbReference>
<evidence type="ECO:0000256" key="1">
    <source>
        <dbReference type="RuleBase" id="RU362001"/>
    </source>
</evidence>
<reference evidence="2 3" key="1">
    <citation type="submission" date="2009-01" db="EMBL/GenBank/DDBJ databases">
        <authorList>
            <person name="Fulton L."/>
            <person name="Clifton S."/>
            <person name="Chinwalla A.T."/>
            <person name="Mitreva M."/>
            <person name="Sodergren E."/>
            <person name="Weinstock G."/>
            <person name="Clifton S."/>
            <person name="Dooling D.J."/>
            <person name="Fulton B."/>
            <person name="Minx P."/>
            <person name="Pepin K.H."/>
            <person name="Johnson M."/>
            <person name="Bhonagiri V."/>
            <person name="Nash W.E."/>
            <person name="Mardis E.R."/>
            <person name="Wilson R.K."/>
        </authorList>
    </citation>
    <scope>NUCLEOTIDE SEQUENCE [LARGE SCALE GENOMIC DNA]</scope>
    <source>
        <strain evidence="2 3">ATCC 33806</strain>
    </source>
</reference>
<dbReference type="Pfam" id="PF06013">
    <property type="entry name" value="WXG100"/>
    <property type="match status" value="1"/>
</dbReference>
<sequence length="96" mass="10970">MPYAYDSAHAEETISDLNRIMSSIEGTLTEMNGDMRSLKASWEGSEQEEYEQVHHKWSSSAQNIRRILGQMREALAENTHDVAEMRNRVVSNLSGR</sequence>
<dbReference type="Proteomes" id="UP000006247">
    <property type="component" value="Unassembled WGS sequence"/>
</dbReference>
<evidence type="ECO:0000313" key="3">
    <source>
        <dbReference type="Proteomes" id="UP000006247"/>
    </source>
</evidence>
<dbReference type="Gene3D" id="1.10.287.1060">
    <property type="entry name" value="ESAT-6-like"/>
    <property type="match status" value="1"/>
</dbReference>
<name>C0E5I4_9CORY</name>
<organism evidence="2 3">
    <name type="scientific">Corynebacterium matruchotii ATCC 33806</name>
    <dbReference type="NCBI Taxonomy" id="566549"/>
    <lineage>
        <taxon>Bacteria</taxon>
        <taxon>Bacillati</taxon>
        <taxon>Actinomycetota</taxon>
        <taxon>Actinomycetes</taxon>
        <taxon>Mycobacteriales</taxon>
        <taxon>Corynebacteriaceae</taxon>
        <taxon>Corynebacterium</taxon>
    </lineage>
</organism>
<dbReference type="HOGENOM" id="CLU_151185_3_2_11"/>
<accession>C0E5I4</accession>
<dbReference type="RefSeq" id="WP_005522288.1">
    <property type="nucleotide sequence ID" value="NZ_EQ973330.1"/>
</dbReference>
<dbReference type="InterPro" id="IPR036689">
    <property type="entry name" value="ESAT-6-like_sf"/>
</dbReference>
<comment type="similarity">
    <text evidence="1">Belongs to the WXG100 family.</text>
</comment>
<dbReference type="NCBIfam" id="TIGR03930">
    <property type="entry name" value="WXG100_ESAT6"/>
    <property type="match status" value="1"/>
</dbReference>
<dbReference type="EMBL" id="ACEB01000033">
    <property type="protein sequence ID" value="EEG26213.1"/>
    <property type="molecule type" value="Genomic_DNA"/>
</dbReference>
<gene>
    <name evidence="2" type="ORF">CORMATOL_02261</name>
</gene>
<dbReference type="AlphaFoldDB" id="C0E5I4"/>